<gene>
    <name evidence="1" type="ORF">UT39_C0006G0025</name>
</gene>
<organism evidence="1 2">
    <name type="scientific">Candidatus Woesebacteria bacterium GW2011_GWA1_39_21</name>
    <dbReference type="NCBI Taxonomy" id="1618550"/>
    <lineage>
        <taxon>Bacteria</taxon>
        <taxon>Candidatus Woeseibacteriota</taxon>
    </lineage>
</organism>
<name>A0A0G0N5L7_9BACT</name>
<evidence type="ECO:0000313" key="1">
    <source>
        <dbReference type="EMBL" id="KKR11519.1"/>
    </source>
</evidence>
<proteinExistence type="predicted"/>
<accession>A0A0G0N5L7</accession>
<reference evidence="1 2" key="1">
    <citation type="journal article" date="2015" name="Nature">
        <title>rRNA introns, odd ribosomes, and small enigmatic genomes across a large radiation of phyla.</title>
        <authorList>
            <person name="Brown C.T."/>
            <person name="Hug L.A."/>
            <person name="Thomas B.C."/>
            <person name="Sharon I."/>
            <person name="Castelle C.J."/>
            <person name="Singh A."/>
            <person name="Wilkins M.J."/>
            <person name="Williams K.H."/>
            <person name="Banfield J.F."/>
        </authorList>
    </citation>
    <scope>NUCLEOTIDE SEQUENCE [LARGE SCALE GENOMIC DNA]</scope>
</reference>
<comment type="caution">
    <text evidence="1">The sequence shown here is derived from an EMBL/GenBank/DDBJ whole genome shotgun (WGS) entry which is preliminary data.</text>
</comment>
<sequence>MEKEFEVTRTHKYGDSLREEVAVEFVLKGKDFQKVKQAVLKEFNLTDPEKAMFQGIQMKDDNHSLEM</sequence>
<evidence type="ECO:0000313" key="2">
    <source>
        <dbReference type="Proteomes" id="UP000034246"/>
    </source>
</evidence>
<dbReference type="Proteomes" id="UP000034246">
    <property type="component" value="Unassembled WGS sequence"/>
</dbReference>
<protein>
    <submittedName>
        <fullName evidence="1">Uncharacterized protein</fullName>
    </submittedName>
</protein>
<dbReference type="EMBL" id="LBWP01000006">
    <property type="protein sequence ID" value="KKR11519.1"/>
    <property type="molecule type" value="Genomic_DNA"/>
</dbReference>
<dbReference type="AlphaFoldDB" id="A0A0G0N5L7"/>